<gene>
    <name evidence="1" type="ORF">LPJ66_001786</name>
</gene>
<comment type="caution">
    <text evidence="1">The sequence shown here is derived from an EMBL/GenBank/DDBJ whole genome shotgun (WGS) entry which is preliminary data.</text>
</comment>
<evidence type="ECO:0000313" key="2">
    <source>
        <dbReference type="Proteomes" id="UP001150581"/>
    </source>
</evidence>
<protein>
    <submittedName>
        <fullName evidence="1">Uncharacterized protein</fullName>
    </submittedName>
</protein>
<dbReference type="Proteomes" id="UP001150581">
    <property type="component" value="Unassembled WGS sequence"/>
</dbReference>
<dbReference type="EMBL" id="JANBPG010000113">
    <property type="protein sequence ID" value="KAJ1899957.1"/>
    <property type="molecule type" value="Genomic_DNA"/>
</dbReference>
<keyword evidence="2" id="KW-1185">Reference proteome</keyword>
<reference evidence="1" key="1">
    <citation type="submission" date="2022-07" db="EMBL/GenBank/DDBJ databases">
        <title>Phylogenomic reconstructions and comparative analyses of Kickxellomycotina fungi.</title>
        <authorList>
            <person name="Reynolds N.K."/>
            <person name="Stajich J.E."/>
            <person name="Barry K."/>
            <person name="Grigoriev I.V."/>
            <person name="Crous P."/>
            <person name="Smith M.E."/>
        </authorList>
    </citation>
    <scope>NUCLEOTIDE SEQUENCE</scope>
    <source>
        <strain evidence="1">Benny 63K</strain>
    </source>
</reference>
<proteinExistence type="predicted"/>
<accession>A0ACC1ISC5</accession>
<sequence>MQSLGNDIGRGSNDENSFYDSFNNLNQPTKHFQNQQQQHQHRKSADLTLRRRQNRDAAARHRQRQNNKLNHLAHKEAVLSQQVSEIQLEIELLRNGQAGLTLPTRDPFTACIQTMLDQVSELHNDVKHYTEKSQELIFETKDMEVDVEVENRETGFHLRAD</sequence>
<evidence type="ECO:0000313" key="1">
    <source>
        <dbReference type="EMBL" id="KAJ1899957.1"/>
    </source>
</evidence>
<organism evidence="1 2">
    <name type="scientific">Kickxella alabastrina</name>
    <dbReference type="NCBI Taxonomy" id="61397"/>
    <lineage>
        <taxon>Eukaryota</taxon>
        <taxon>Fungi</taxon>
        <taxon>Fungi incertae sedis</taxon>
        <taxon>Zoopagomycota</taxon>
        <taxon>Kickxellomycotina</taxon>
        <taxon>Kickxellomycetes</taxon>
        <taxon>Kickxellales</taxon>
        <taxon>Kickxellaceae</taxon>
        <taxon>Kickxella</taxon>
    </lineage>
</organism>
<name>A0ACC1ISC5_9FUNG</name>